<feature type="domain" description="Fe-S metabolism associated" evidence="2">
    <location>
        <begin position="18"/>
        <end position="144"/>
    </location>
</feature>
<dbReference type="InterPro" id="IPR003808">
    <property type="entry name" value="Fe-S_metab-assoc_dom"/>
</dbReference>
<dbReference type="Gene3D" id="3.90.1010.10">
    <property type="match status" value="1"/>
</dbReference>
<proteinExistence type="inferred from homology"/>
<dbReference type="RefSeq" id="WP_142050673.1">
    <property type="nucleotide sequence ID" value="NZ_VFPA01000001.1"/>
</dbReference>
<dbReference type="Pfam" id="PF02657">
    <property type="entry name" value="SufE"/>
    <property type="match status" value="1"/>
</dbReference>
<dbReference type="AlphaFoldDB" id="A0A543E0V0"/>
<dbReference type="SUPFAM" id="SSF82649">
    <property type="entry name" value="SufE/NifU"/>
    <property type="match status" value="1"/>
</dbReference>
<dbReference type="PANTHER" id="PTHR43597">
    <property type="entry name" value="SULFUR ACCEPTOR PROTEIN CSDE"/>
    <property type="match status" value="1"/>
</dbReference>
<dbReference type="Proteomes" id="UP000315677">
    <property type="component" value="Unassembled WGS sequence"/>
</dbReference>
<name>A0A543E0V0_9PSEU</name>
<organism evidence="3 4">
    <name type="scientific">Pseudonocardia kunmingensis</name>
    <dbReference type="NCBI Taxonomy" id="630975"/>
    <lineage>
        <taxon>Bacteria</taxon>
        <taxon>Bacillati</taxon>
        <taxon>Actinomycetota</taxon>
        <taxon>Actinomycetes</taxon>
        <taxon>Pseudonocardiales</taxon>
        <taxon>Pseudonocardiaceae</taxon>
        <taxon>Pseudonocardia</taxon>
    </lineage>
</organism>
<sequence>MSEPTAGTLPPQLAELVEDFADVGPKERLQLLLELSRELPELPARYADAADSMEQVHECQSPLFLAVEVEPGADRRVHLYFSAPPEAPTTRGFASIMHTGLDGEPAADVLAVPDDFYTALGLGEAVSPLRLRGMAAMLARIKKQIRMATAA</sequence>
<dbReference type="EMBL" id="VFPA01000001">
    <property type="protein sequence ID" value="TQM15215.1"/>
    <property type="molecule type" value="Genomic_DNA"/>
</dbReference>
<comment type="similarity">
    <text evidence="1">Belongs to the SufE family.</text>
</comment>
<evidence type="ECO:0000259" key="2">
    <source>
        <dbReference type="Pfam" id="PF02657"/>
    </source>
</evidence>
<reference evidence="3 4" key="1">
    <citation type="submission" date="2019-06" db="EMBL/GenBank/DDBJ databases">
        <title>Sequencing the genomes of 1000 actinobacteria strains.</title>
        <authorList>
            <person name="Klenk H.-P."/>
        </authorList>
    </citation>
    <scope>NUCLEOTIDE SEQUENCE [LARGE SCALE GENOMIC DNA]</scope>
    <source>
        <strain evidence="3 4">DSM 45301</strain>
    </source>
</reference>
<gene>
    <name evidence="3" type="ORF">FB558_1998</name>
</gene>
<evidence type="ECO:0000313" key="3">
    <source>
        <dbReference type="EMBL" id="TQM15215.1"/>
    </source>
</evidence>
<keyword evidence="4" id="KW-1185">Reference proteome</keyword>
<evidence type="ECO:0000256" key="1">
    <source>
        <dbReference type="ARBA" id="ARBA00010282"/>
    </source>
</evidence>
<dbReference type="PANTHER" id="PTHR43597:SF5">
    <property type="entry name" value="SUFE-LIKE PROTEIN 2, CHLOROPLASTIC"/>
    <property type="match status" value="1"/>
</dbReference>
<evidence type="ECO:0000313" key="4">
    <source>
        <dbReference type="Proteomes" id="UP000315677"/>
    </source>
</evidence>
<comment type="caution">
    <text evidence="3">The sequence shown here is derived from an EMBL/GenBank/DDBJ whole genome shotgun (WGS) entry which is preliminary data.</text>
</comment>
<protein>
    <submittedName>
        <fullName evidence="3">Cysteine desulfuration protein SufE</fullName>
    </submittedName>
</protein>
<dbReference type="OrthoDB" id="9806335at2"/>
<accession>A0A543E0V0</accession>